<proteinExistence type="predicted"/>
<evidence type="ECO:0000313" key="3">
    <source>
        <dbReference type="Proteomes" id="UP001061958"/>
    </source>
</evidence>
<feature type="compositionally biased region" description="Basic and acidic residues" evidence="1">
    <location>
        <begin position="1"/>
        <end position="18"/>
    </location>
</feature>
<feature type="region of interest" description="Disordered" evidence="1">
    <location>
        <begin position="1"/>
        <end position="121"/>
    </location>
</feature>
<evidence type="ECO:0000313" key="2">
    <source>
        <dbReference type="EMBL" id="GJQ08889.1"/>
    </source>
</evidence>
<reference evidence="2" key="1">
    <citation type="journal article" date="2022" name="Proc. Natl. Acad. Sci. U.S.A.">
        <title>Life cycle and functional genomics of the unicellular red alga Galdieria for elucidating algal and plant evolution and industrial use.</title>
        <authorList>
            <person name="Hirooka S."/>
            <person name="Itabashi T."/>
            <person name="Ichinose T.M."/>
            <person name="Onuma R."/>
            <person name="Fujiwara T."/>
            <person name="Yamashita S."/>
            <person name="Jong L.W."/>
            <person name="Tomita R."/>
            <person name="Iwane A.H."/>
            <person name="Miyagishima S.Y."/>
        </authorList>
    </citation>
    <scope>NUCLEOTIDE SEQUENCE</scope>
    <source>
        <strain evidence="2">NBRC 102759</strain>
    </source>
</reference>
<dbReference type="AlphaFoldDB" id="A0A9C7UMQ6"/>
<evidence type="ECO:0000256" key="1">
    <source>
        <dbReference type="SAM" id="MobiDB-lite"/>
    </source>
</evidence>
<feature type="compositionally biased region" description="Basic residues" evidence="1">
    <location>
        <begin position="22"/>
        <end position="33"/>
    </location>
</feature>
<comment type="caution">
    <text evidence="2">The sequence shown here is derived from an EMBL/GenBank/DDBJ whole genome shotgun (WGS) entry which is preliminary data.</text>
</comment>
<gene>
    <name evidence="2" type="ORF">GpartN1_g680.t1</name>
</gene>
<accession>A0A9C7UMQ6</accession>
<keyword evidence="3" id="KW-1185">Reference proteome</keyword>
<sequence>MQTELKDNESITHVKTPETKPTNKRSKAKKVKVSNKGSLKSPNKRRKSTKGSITTPRRTTKRSSNEKSTRTTRRRVSKLTSGDAVKDSQSPKRVYRERSNKADKNTKDESSSMFSTWCVIA</sequence>
<dbReference type="Proteomes" id="UP001061958">
    <property type="component" value="Unassembled WGS sequence"/>
</dbReference>
<reference evidence="2" key="2">
    <citation type="submission" date="2022-01" db="EMBL/GenBank/DDBJ databases">
        <authorList>
            <person name="Hirooka S."/>
            <person name="Miyagishima S.Y."/>
        </authorList>
    </citation>
    <scope>NUCLEOTIDE SEQUENCE</scope>
    <source>
        <strain evidence="2">NBRC 102759</strain>
    </source>
</reference>
<feature type="compositionally biased region" description="Basic and acidic residues" evidence="1">
    <location>
        <begin position="84"/>
        <end position="110"/>
    </location>
</feature>
<name>A0A9C7UMQ6_9RHOD</name>
<dbReference type="EMBL" id="BQMJ01000005">
    <property type="protein sequence ID" value="GJQ08889.1"/>
    <property type="molecule type" value="Genomic_DNA"/>
</dbReference>
<organism evidence="2 3">
    <name type="scientific">Galdieria partita</name>
    <dbReference type="NCBI Taxonomy" id="83374"/>
    <lineage>
        <taxon>Eukaryota</taxon>
        <taxon>Rhodophyta</taxon>
        <taxon>Bangiophyceae</taxon>
        <taxon>Galdieriales</taxon>
        <taxon>Galdieriaceae</taxon>
        <taxon>Galdieria</taxon>
    </lineage>
</organism>
<protein>
    <submittedName>
        <fullName evidence="2">Uncharacterized protein</fullName>
    </submittedName>
</protein>
<dbReference type="OrthoDB" id="10379940at2759"/>